<feature type="domain" description="Hemerythrin-like" evidence="1">
    <location>
        <begin position="15"/>
        <end position="154"/>
    </location>
</feature>
<dbReference type="Proteomes" id="UP001516662">
    <property type="component" value="Unassembled WGS sequence"/>
</dbReference>
<dbReference type="EMBL" id="JADCLJ010000022">
    <property type="protein sequence ID" value="MBE4909526.1"/>
    <property type="molecule type" value="Genomic_DNA"/>
</dbReference>
<organism evidence="2 3">
    <name type="scientific">Litchfieldia luteola</name>
    <dbReference type="NCBI Taxonomy" id="682179"/>
    <lineage>
        <taxon>Bacteria</taxon>
        <taxon>Bacillati</taxon>
        <taxon>Bacillota</taxon>
        <taxon>Bacilli</taxon>
        <taxon>Bacillales</taxon>
        <taxon>Bacillaceae</taxon>
        <taxon>Litchfieldia</taxon>
    </lineage>
</organism>
<dbReference type="InterPro" id="IPR012312">
    <property type="entry name" value="Hemerythrin-like"/>
</dbReference>
<proteinExistence type="predicted"/>
<gene>
    <name evidence="2" type="ORF">IMZ08_15855</name>
</gene>
<dbReference type="PANTHER" id="PTHR39966:SF1">
    <property type="entry name" value="HEMERYTHRIN-LIKE DOMAIN-CONTAINING PROTEIN"/>
    <property type="match status" value="1"/>
</dbReference>
<evidence type="ECO:0000313" key="2">
    <source>
        <dbReference type="EMBL" id="MBE4909526.1"/>
    </source>
</evidence>
<name>A0ABR9QM95_9BACI</name>
<evidence type="ECO:0000259" key="1">
    <source>
        <dbReference type="Pfam" id="PF01814"/>
    </source>
</evidence>
<evidence type="ECO:0000313" key="3">
    <source>
        <dbReference type="Proteomes" id="UP001516662"/>
    </source>
</evidence>
<reference evidence="2 3" key="1">
    <citation type="submission" date="2020-10" db="EMBL/GenBank/DDBJ databases">
        <title>Bacillus sp. HD4P25, an endophyte from a halophyte.</title>
        <authorList>
            <person name="Sun J.-Q."/>
        </authorList>
    </citation>
    <scope>NUCLEOTIDE SEQUENCE [LARGE SCALE GENOMIC DNA]</scope>
    <source>
        <strain evidence="2 3">YIM 93174</strain>
    </source>
</reference>
<sequence length="174" mass="20286">MSSMFQREVMNLCSPLQQLKDEHGPLNVMKKELYDISSNIEKTKEAECLEVIKKLREKVESFVAVLEPHSQREEGVLFEMMEKYIGRTSGPIAVMEYEHDQAKSNIGKFLMETEHLSDNLLKDDAKRLASYVSEAYLILTDHFMKEENVLFPMAEKMLSDEEKHELEVRINEIK</sequence>
<keyword evidence="3" id="KW-1185">Reference proteome</keyword>
<accession>A0ABR9QM95</accession>
<dbReference type="Pfam" id="PF01814">
    <property type="entry name" value="Hemerythrin"/>
    <property type="match status" value="1"/>
</dbReference>
<protein>
    <submittedName>
        <fullName evidence="2">Hemerythrin domain-containing protein</fullName>
    </submittedName>
</protein>
<dbReference type="PANTHER" id="PTHR39966">
    <property type="entry name" value="BLL2471 PROTEIN-RELATED"/>
    <property type="match status" value="1"/>
</dbReference>
<dbReference type="Gene3D" id="1.20.120.520">
    <property type="entry name" value="nmb1532 protein domain like"/>
    <property type="match status" value="1"/>
</dbReference>
<comment type="caution">
    <text evidence="2">The sequence shown here is derived from an EMBL/GenBank/DDBJ whole genome shotgun (WGS) entry which is preliminary data.</text>
</comment>